<gene>
    <name evidence="2" type="primary">fliD</name>
    <name evidence="2" type="ORF">J8J21_21640</name>
</gene>
<keyword evidence="2" id="KW-0282">Flagellum</keyword>
<dbReference type="InterPro" id="IPR010809">
    <property type="entry name" value="FliD_C"/>
</dbReference>
<dbReference type="RefSeq" id="WP_209925371.1">
    <property type="nucleotide sequence ID" value="NZ_JAGIZI010000374.1"/>
</dbReference>
<keyword evidence="2" id="KW-0969">Cilium</keyword>
<dbReference type="PANTHER" id="PTHR30288">
    <property type="entry name" value="FLAGELLAR CAP/ASSEMBLY PROTEIN FLID"/>
    <property type="match status" value="1"/>
</dbReference>
<feature type="domain" description="Flagellar hook-associated protein 2 C-terminal" evidence="1">
    <location>
        <begin position="2"/>
        <end position="84"/>
    </location>
</feature>
<sequence>AIVAFVDAYNAYREWALTQQETATGGGASEDAVLFGDSTIRGINTDIAAALNFDIDETALATLGISFDENNYLEYDEDTLEDVLL</sequence>
<reference evidence="2 3" key="1">
    <citation type="submission" date="2021-03" db="EMBL/GenBank/DDBJ databases">
        <title>Whole Genome Sequencing of Mycobacterium tuberculosis clinical isolates from Arunachal Pradesh, India.</title>
        <authorList>
            <person name="Singh S."/>
            <person name="Mudliar S.R."/>
            <person name="Kulsum U."/>
            <person name="Rufai S.B."/>
            <person name="Singh P.K."/>
            <person name="Umpo M."/>
            <person name="Nyori M."/>
        </authorList>
    </citation>
    <scope>NUCLEOTIDE SEQUENCE [LARGE SCALE GENOMIC DNA]</scope>
    <source>
        <strain evidence="2 3">OMICS/BPL/0142/20/SP</strain>
    </source>
</reference>
<dbReference type="InterPro" id="IPR040026">
    <property type="entry name" value="FliD"/>
</dbReference>
<keyword evidence="2" id="KW-0966">Cell projection</keyword>
<dbReference type="EMBL" id="JAGIZI010000374">
    <property type="protein sequence ID" value="MBP0685650.1"/>
    <property type="molecule type" value="Genomic_DNA"/>
</dbReference>
<dbReference type="AlphaFoldDB" id="A0ABD4Q4V2"/>
<evidence type="ECO:0000313" key="3">
    <source>
        <dbReference type="Proteomes" id="UP000671119"/>
    </source>
</evidence>
<organism evidence="2 3">
    <name type="scientific">Mycobacterium tuberculosis</name>
    <dbReference type="NCBI Taxonomy" id="1773"/>
    <lineage>
        <taxon>Bacteria</taxon>
        <taxon>Bacillati</taxon>
        <taxon>Actinomycetota</taxon>
        <taxon>Actinomycetes</taxon>
        <taxon>Mycobacteriales</taxon>
        <taxon>Mycobacteriaceae</taxon>
        <taxon>Mycobacterium</taxon>
        <taxon>Mycobacterium tuberculosis complex</taxon>
    </lineage>
</organism>
<dbReference type="PANTHER" id="PTHR30288:SF0">
    <property type="entry name" value="FLAGELLAR HOOK-ASSOCIATED PROTEIN 2"/>
    <property type="match status" value="1"/>
</dbReference>
<accession>A0ABD4Q4V2</accession>
<dbReference type="Pfam" id="PF07195">
    <property type="entry name" value="FliD_C"/>
    <property type="match status" value="1"/>
</dbReference>
<evidence type="ECO:0000313" key="2">
    <source>
        <dbReference type="EMBL" id="MBP0685650.1"/>
    </source>
</evidence>
<comment type="caution">
    <text evidence="2">The sequence shown here is derived from an EMBL/GenBank/DDBJ whole genome shotgun (WGS) entry which is preliminary data.</text>
</comment>
<dbReference type="Proteomes" id="UP000671119">
    <property type="component" value="Unassembled WGS sequence"/>
</dbReference>
<feature type="non-terminal residue" evidence="2">
    <location>
        <position position="1"/>
    </location>
</feature>
<name>A0ABD4Q4V2_MYCTX</name>
<evidence type="ECO:0000259" key="1">
    <source>
        <dbReference type="Pfam" id="PF07195"/>
    </source>
</evidence>
<feature type="non-terminal residue" evidence="2">
    <location>
        <position position="85"/>
    </location>
</feature>
<protein>
    <submittedName>
        <fullName evidence="2">Flagellar filament capping protein FliD</fullName>
    </submittedName>
</protein>
<proteinExistence type="predicted"/>